<dbReference type="Proteomes" id="UP000198211">
    <property type="component" value="Unassembled WGS sequence"/>
</dbReference>
<evidence type="ECO:0000313" key="1">
    <source>
        <dbReference type="EMBL" id="OWZ08079.1"/>
    </source>
</evidence>
<reference evidence="2" key="1">
    <citation type="submission" date="2017-03" db="EMBL/GenBank/DDBJ databases">
        <title>Phytopthora megakarya and P. palmivora, two closely related causual agents of cacao black pod achieved similar genome size and gene model numbers by different mechanisms.</title>
        <authorList>
            <person name="Ali S."/>
            <person name="Shao J."/>
            <person name="Larry D.J."/>
            <person name="Kronmiller B."/>
            <person name="Shen D."/>
            <person name="Strem M.D."/>
            <person name="Melnick R.L."/>
            <person name="Guiltinan M.J."/>
            <person name="Tyler B.M."/>
            <person name="Meinhardt L.W."/>
            <person name="Bailey B.A."/>
        </authorList>
    </citation>
    <scope>NUCLEOTIDE SEQUENCE [LARGE SCALE GENOMIC DNA]</scope>
    <source>
        <strain evidence="2">zdho120</strain>
    </source>
</reference>
<comment type="caution">
    <text evidence="1">The sequence shown here is derived from an EMBL/GenBank/DDBJ whole genome shotgun (WGS) entry which is preliminary data.</text>
</comment>
<gene>
    <name evidence="1" type="ORF">PHMEG_00019440</name>
</gene>
<sequence length="75" mass="8424">MVEANNVLERSELERGVMRSVCAGLTEDKSRNCVEIVSPAIGWYGTIPLDGDQWFDSYSTTNSGRRFNAVNHMIE</sequence>
<proteinExistence type="predicted"/>
<protein>
    <submittedName>
        <fullName evidence="1">Uncharacterized protein</fullName>
    </submittedName>
</protein>
<evidence type="ECO:0000313" key="2">
    <source>
        <dbReference type="Proteomes" id="UP000198211"/>
    </source>
</evidence>
<dbReference type="AlphaFoldDB" id="A0A225VST5"/>
<accession>A0A225VST5</accession>
<organism evidence="1 2">
    <name type="scientific">Phytophthora megakarya</name>
    <dbReference type="NCBI Taxonomy" id="4795"/>
    <lineage>
        <taxon>Eukaryota</taxon>
        <taxon>Sar</taxon>
        <taxon>Stramenopiles</taxon>
        <taxon>Oomycota</taxon>
        <taxon>Peronosporomycetes</taxon>
        <taxon>Peronosporales</taxon>
        <taxon>Peronosporaceae</taxon>
        <taxon>Phytophthora</taxon>
    </lineage>
</organism>
<dbReference type="EMBL" id="NBNE01003286">
    <property type="protein sequence ID" value="OWZ08079.1"/>
    <property type="molecule type" value="Genomic_DNA"/>
</dbReference>
<name>A0A225VST5_9STRA</name>
<keyword evidence="2" id="KW-1185">Reference proteome</keyword>